<accession>A0ABT3HRK6</accession>
<gene>
    <name evidence="1" type="ORF">OH806_14160</name>
</gene>
<dbReference type="RefSeq" id="WP_264744327.1">
    <property type="nucleotide sequence ID" value="NZ_JAPDHV010000007.1"/>
</dbReference>
<organism evidence="1 2">
    <name type="scientific">Chryseobacterium oryctis</name>
    <dbReference type="NCBI Taxonomy" id="2952618"/>
    <lineage>
        <taxon>Bacteria</taxon>
        <taxon>Pseudomonadati</taxon>
        <taxon>Bacteroidota</taxon>
        <taxon>Flavobacteriia</taxon>
        <taxon>Flavobacteriales</taxon>
        <taxon>Weeksellaceae</taxon>
        <taxon>Chryseobacterium group</taxon>
        <taxon>Chryseobacterium</taxon>
    </lineage>
</organism>
<keyword evidence="2" id="KW-1185">Reference proteome</keyword>
<proteinExistence type="predicted"/>
<name>A0ABT3HRK6_9FLAO</name>
<sequence length="303" mass="32475">MKTKILICFILVYGKAFGQVGINTDSPSALLDVISKTSSPTTKALEINNSTDLEMMKLHDNGNVGINIGTSNATDLLHVKADVKHEDLPVLSAPYSLFAVDGAGAAKAQFTSTKYFYFKRSTSFGDFTLSNTNSYTNIPFENNSDIKGNTVGFSFGTDTSATVNGQSVNNVSYLTVPEPGVYLFEMYQTAFCSGLPTTVGDTGQIALNTLFATAASGSSTYSTNTIFRDYVIARRNASGGITSSSYAYANPQKMVVAYQSTSVNEKVALFINYAGGDSYNTESCRMNLPAGSDNYGYLIVTKL</sequence>
<comment type="caution">
    <text evidence="1">The sequence shown here is derived from an EMBL/GenBank/DDBJ whole genome shotgun (WGS) entry which is preliminary data.</text>
</comment>
<protein>
    <recommendedName>
        <fullName evidence="3">C1q domain-containing protein</fullName>
    </recommendedName>
</protein>
<evidence type="ECO:0000313" key="1">
    <source>
        <dbReference type="EMBL" id="MCW3162410.1"/>
    </source>
</evidence>
<dbReference type="EMBL" id="JAPDHV010000007">
    <property type="protein sequence ID" value="MCW3162410.1"/>
    <property type="molecule type" value="Genomic_DNA"/>
</dbReference>
<dbReference type="Proteomes" id="UP001163719">
    <property type="component" value="Unassembled WGS sequence"/>
</dbReference>
<reference evidence="1" key="1">
    <citation type="submission" date="2022-10" db="EMBL/GenBank/DDBJ databases">
        <title>Chryseobacterium babae sp. nov. isolated from the gut of the beetle Oryctes rhinoceros, and Chryseobacterium kimseyorum sp. nov., isolated from a stick insect rearing cage.</title>
        <authorList>
            <person name="Shelomi M."/>
            <person name="Han C.-J."/>
            <person name="Chen W.-M."/>
            <person name="Chen H.-K."/>
            <person name="Liaw S.-J."/>
            <person name="Muhle E."/>
            <person name="Clermont D."/>
        </authorList>
    </citation>
    <scope>NUCLEOTIDE SEQUENCE</scope>
    <source>
        <strain evidence="1">WLa1L2M3</strain>
    </source>
</reference>
<evidence type="ECO:0008006" key="3">
    <source>
        <dbReference type="Google" id="ProtNLM"/>
    </source>
</evidence>
<evidence type="ECO:0000313" key="2">
    <source>
        <dbReference type="Proteomes" id="UP001163719"/>
    </source>
</evidence>